<reference evidence="1 2" key="1">
    <citation type="journal article" date="2019" name="Sci. Rep.">
        <title>Orb-weaving spider Araneus ventricosus genome elucidates the spidroin gene catalogue.</title>
        <authorList>
            <person name="Kono N."/>
            <person name="Nakamura H."/>
            <person name="Ohtoshi R."/>
            <person name="Moran D.A.P."/>
            <person name="Shinohara A."/>
            <person name="Yoshida Y."/>
            <person name="Fujiwara M."/>
            <person name="Mori M."/>
            <person name="Tomita M."/>
            <person name="Arakawa K."/>
        </authorList>
    </citation>
    <scope>NUCLEOTIDE SEQUENCE [LARGE SCALE GENOMIC DNA]</scope>
</reference>
<organism evidence="1 2">
    <name type="scientific">Araneus ventricosus</name>
    <name type="common">Orbweaver spider</name>
    <name type="synonym">Epeira ventricosa</name>
    <dbReference type="NCBI Taxonomy" id="182803"/>
    <lineage>
        <taxon>Eukaryota</taxon>
        <taxon>Metazoa</taxon>
        <taxon>Ecdysozoa</taxon>
        <taxon>Arthropoda</taxon>
        <taxon>Chelicerata</taxon>
        <taxon>Arachnida</taxon>
        <taxon>Araneae</taxon>
        <taxon>Araneomorphae</taxon>
        <taxon>Entelegynae</taxon>
        <taxon>Araneoidea</taxon>
        <taxon>Araneidae</taxon>
        <taxon>Araneus</taxon>
    </lineage>
</organism>
<accession>A0A4Y2VXT0</accession>
<gene>
    <name evidence="1" type="ORF">AVEN_141674_1</name>
</gene>
<dbReference type="EMBL" id="BGPR01053430">
    <property type="protein sequence ID" value="GBO30243.1"/>
    <property type="molecule type" value="Genomic_DNA"/>
</dbReference>
<evidence type="ECO:0000313" key="2">
    <source>
        <dbReference type="Proteomes" id="UP000499080"/>
    </source>
</evidence>
<protein>
    <submittedName>
        <fullName evidence="1">Uncharacterized protein</fullName>
    </submittedName>
</protein>
<comment type="caution">
    <text evidence="1">The sequence shown here is derived from an EMBL/GenBank/DDBJ whole genome shotgun (WGS) entry which is preliminary data.</text>
</comment>
<sequence length="102" mass="11572">MTRYKHSPSLKARLVACVLLDVQHCYRPAKMVAMQEKSFCVLEYAKVLRLRAFSVHSYANTEKLHLVTKAFCIGFASFAKLVVCVKGKAQGNHIPQRKSWST</sequence>
<dbReference type="AlphaFoldDB" id="A0A4Y2VXT0"/>
<name>A0A4Y2VXT0_ARAVE</name>
<keyword evidence="2" id="KW-1185">Reference proteome</keyword>
<evidence type="ECO:0000313" key="1">
    <source>
        <dbReference type="EMBL" id="GBO30243.1"/>
    </source>
</evidence>
<dbReference type="Proteomes" id="UP000499080">
    <property type="component" value="Unassembled WGS sequence"/>
</dbReference>
<proteinExistence type="predicted"/>